<dbReference type="Pfam" id="PF00432">
    <property type="entry name" value="Prenyltrans"/>
    <property type="match status" value="2"/>
</dbReference>
<dbReference type="SUPFAM" id="SSF48239">
    <property type="entry name" value="Terpenoid cyclases/Protein prenyltransferases"/>
    <property type="match status" value="1"/>
</dbReference>
<proteinExistence type="predicted"/>
<dbReference type="PANTHER" id="PTHR10559">
    <property type="entry name" value="TRANSCOBALAMIN-1/GASTRIC INTRINSIC FACTOR"/>
    <property type="match status" value="1"/>
</dbReference>
<dbReference type="GO" id="GO:0003824">
    <property type="term" value="F:catalytic activity"/>
    <property type="evidence" value="ECO:0007669"/>
    <property type="project" value="InterPro"/>
</dbReference>
<keyword evidence="1" id="KW-0677">Repeat</keyword>
<evidence type="ECO:0000313" key="3">
    <source>
        <dbReference type="EMBL" id="HEF64662.1"/>
    </source>
</evidence>
<dbReference type="CDD" id="cd00688">
    <property type="entry name" value="ISOPREN_C2_like"/>
    <property type="match status" value="1"/>
</dbReference>
<dbReference type="InterPro" id="IPR051588">
    <property type="entry name" value="Cobalamin_Transport"/>
</dbReference>
<dbReference type="AlphaFoldDB" id="A0A7C1G047"/>
<feature type="domain" description="Prenyltransferase alpha-alpha toroid" evidence="2">
    <location>
        <begin position="33"/>
        <end position="79"/>
    </location>
</feature>
<organism evidence="3">
    <name type="scientific">Thermomicrobium roseum</name>
    <dbReference type="NCBI Taxonomy" id="500"/>
    <lineage>
        <taxon>Bacteria</taxon>
        <taxon>Pseudomonadati</taxon>
        <taxon>Thermomicrobiota</taxon>
        <taxon>Thermomicrobia</taxon>
        <taxon>Thermomicrobiales</taxon>
        <taxon>Thermomicrobiaceae</taxon>
        <taxon>Thermomicrobium</taxon>
    </lineage>
</organism>
<dbReference type="InterPro" id="IPR008930">
    <property type="entry name" value="Terpenoid_cyclase/PrenylTrfase"/>
</dbReference>
<dbReference type="Gene3D" id="1.50.10.20">
    <property type="match status" value="2"/>
</dbReference>
<gene>
    <name evidence="3" type="ORF">ENP47_03520</name>
</gene>
<comment type="caution">
    <text evidence="3">The sequence shown here is derived from an EMBL/GenBank/DDBJ whole genome shotgun (WGS) entry which is preliminary data.</text>
</comment>
<feature type="domain" description="Prenyltransferase alpha-alpha toroid" evidence="2">
    <location>
        <begin position="171"/>
        <end position="261"/>
    </location>
</feature>
<dbReference type="InterPro" id="IPR001330">
    <property type="entry name" value="Prenyltrans"/>
</dbReference>
<protein>
    <recommendedName>
        <fullName evidence="2">Prenyltransferase alpha-alpha toroid domain-containing protein</fullName>
    </recommendedName>
</protein>
<sequence length="502" mass="53585">MMRRFVTVLVLLLLVLAPGAGVSAHQLDAARALAGATHWLLTQQRPDGGFAGFSGESDPGITVDAVLALAAAGMNPAQVRQEGGRSTIEYLESVAASYAERPGGAAKLVLAAIASGQNPRSFGGVDLVRRLEQAFDPATGLYDQQLFSNAYVLLALSAAGVRVPDAAIGGILERQAADGSWAWDGSTTPGAGDSNTTALVVQALAALGHADHPAVQRALQYLRSVQASDGSFAYQPADTLVGDANSTALAIQALLAAGEEPQSATWRYALDALARFANPSGALRWRDDAADDNLFATVQGIPALARQPFPLRSTVRPLLVARAPLATEEPGCRLFPETDQSLCGPFLETWEQLGGLPNFGYPLTRAYYDPALGLVVQYTERARFELHRLPDGSELVLLGRLGAESAPSAPQEAFAPAEPKTSADCVYFAETQHNLCAGFRAYWEHFGGLSAFGYPLSEEFVENGMVVQYFERARFEWHPGVWPERFDVLLTRLGAEIVEEGS</sequence>
<dbReference type="EMBL" id="DSJL01000007">
    <property type="protein sequence ID" value="HEF64662.1"/>
    <property type="molecule type" value="Genomic_DNA"/>
</dbReference>
<reference evidence="3" key="1">
    <citation type="journal article" date="2020" name="mSystems">
        <title>Genome- and Community-Level Interaction Insights into Carbon Utilization and Element Cycling Functions of Hydrothermarchaeota in Hydrothermal Sediment.</title>
        <authorList>
            <person name="Zhou Z."/>
            <person name="Liu Y."/>
            <person name="Xu W."/>
            <person name="Pan J."/>
            <person name="Luo Z.H."/>
            <person name="Li M."/>
        </authorList>
    </citation>
    <scope>NUCLEOTIDE SEQUENCE [LARGE SCALE GENOMIC DNA]</scope>
    <source>
        <strain evidence="3">SpSt-222</strain>
    </source>
</reference>
<evidence type="ECO:0000256" key="1">
    <source>
        <dbReference type="ARBA" id="ARBA00022737"/>
    </source>
</evidence>
<name>A0A7C1G047_THERO</name>
<evidence type="ECO:0000259" key="2">
    <source>
        <dbReference type="Pfam" id="PF00432"/>
    </source>
</evidence>
<accession>A0A7C1G047</accession>
<dbReference type="PANTHER" id="PTHR10559:SF18">
    <property type="entry name" value="TRANSCOBALAMIN II"/>
    <property type="match status" value="1"/>
</dbReference>